<dbReference type="EMBL" id="GL732714">
    <property type="protein sequence ID" value="EFX66144.1"/>
    <property type="molecule type" value="Genomic_DNA"/>
</dbReference>
<name>E9HQ43_DAPPU</name>
<protein>
    <submittedName>
        <fullName evidence="1">Uncharacterized protein</fullName>
    </submittedName>
</protein>
<keyword evidence="2" id="KW-1185">Reference proteome</keyword>
<dbReference type="InParanoid" id="E9HQ43"/>
<dbReference type="Proteomes" id="UP000000305">
    <property type="component" value="Unassembled WGS sequence"/>
</dbReference>
<gene>
    <name evidence="1" type="ORF">DAPPUDRAFT_332491</name>
</gene>
<dbReference type="AlphaFoldDB" id="E9HQ43"/>
<dbReference type="HOGENOM" id="CLU_1580096_0_0_1"/>
<sequence length="169" mass="19374">MLPTQVTAADKTFSIYAEMEKVEPKIFCRIPKCKSSSFTEKGSRATHERTLHPRKIVSCKNCDFFAENRATIENHNFRFHRAVKENVSDRVKDDQLLETSSRPELYFDVAIVEPFQHGVDTVLVAEHVTIEELLIHQPQPSFLDDNWEPDSIDESLCQPETFNVAPGHS</sequence>
<proteinExistence type="predicted"/>
<dbReference type="PhylomeDB" id="E9HQ43"/>
<dbReference type="KEGG" id="dpx:DAPPUDRAFT_332491"/>
<evidence type="ECO:0000313" key="1">
    <source>
        <dbReference type="EMBL" id="EFX66144.1"/>
    </source>
</evidence>
<accession>E9HQ43</accession>
<evidence type="ECO:0000313" key="2">
    <source>
        <dbReference type="Proteomes" id="UP000000305"/>
    </source>
</evidence>
<organism evidence="1 2">
    <name type="scientific">Daphnia pulex</name>
    <name type="common">Water flea</name>
    <dbReference type="NCBI Taxonomy" id="6669"/>
    <lineage>
        <taxon>Eukaryota</taxon>
        <taxon>Metazoa</taxon>
        <taxon>Ecdysozoa</taxon>
        <taxon>Arthropoda</taxon>
        <taxon>Crustacea</taxon>
        <taxon>Branchiopoda</taxon>
        <taxon>Diplostraca</taxon>
        <taxon>Cladocera</taxon>
        <taxon>Anomopoda</taxon>
        <taxon>Daphniidae</taxon>
        <taxon>Daphnia</taxon>
    </lineage>
</organism>
<reference evidence="1 2" key="1">
    <citation type="journal article" date="2011" name="Science">
        <title>The ecoresponsive genome of Daphnia pulex.</title>
        <authorList>
            <person name="Colbourne J.K."/>
            <person name="Pfrender M.E."/>
            <person name="Gilbert D."/>
            <person name="Thomas W.K."/>
            <person name="Tucker A."/>
            <person name="Oakley T.H."/>
            <person name="Tokishita S."/>
            <person name="Aerts A."/>
            <person name="Arnold G.J."/>
            <person name="Basu M.K."/>
            <person name="Bauer D.J."/>
            <person name="Caceres C.E."/>
            <person name="Carmel L."/>
            <person name="Casola C."/>
            <person name="Choi J.H."/>
            <person name="Detter J.C."/>
            <person name="Dong Q."/>
            <person name="Dusheyko S."/>
            <person name="Eads B.D."/>
            <person name="Frohlich T."/>
            <person name="Geiler-Samerotte K.A."/>
            <person name="Gerlach D."/>
            <person name="Hatcher P."/>
            <person name="Jogdeo S."/>
            <person name="Krijgsveld J."/>
            <person name="Kriventseva E.V."/>
            <person name="Kultz D."/>
            <person name="Laforsch C."/>
            <person name="Lindquist E."/>
            <person name="Lopez J."/>
            <person name="Manak J.R."/>
            <person name="Muller J."/>
            <person name="Pangilinan J."/>
            <person name="Patwardhan R.P."/>
            <person name="Pitluck S."/>
            <person name="Pritham E.J."/>
            <person name="Rechtsteiner A."/>
            <person name="Rho M."/>
            <person name="Rogozin I.B."/>
            <person name="Sakarya O."/>
            <person name="Salamov A."/>
            <person name="Schaack S."/>
            <person name="Shapiro H."/>
            <person name="Shiga Y."/>
            <person name="Skalitzky C."/>
            <person name="Smith Z."/>
            <person name="Souvorov A."/>
            <person name="Sung W."/>
            <person name="Tang Z."/>
            <person name="Tsuchiya D."/>
            <person name="Tu H."/>
            <person name="Vos H."/>
            <person name="Wang M."/>
            <person name="Wolf Y.I."/>
            <person name="Yamagata H."/>
            <person name="Yamada T."/>
            <person name="Ye Y."/>
            <person name="Shaw J.R."/>
            <person name="Andrews J."/>
            <person name="Crease T.J."/>
            <person name="Tang H."/>
            <person name="Lucas S.M."/>
            <person name="Robertson H.M."/>
            <person name="Bork P."/>
            <person name="Koonin E.V."/>
            <person name="Zdobnov E.M."/>
            <person name="Grigoriev I.V."/>
            <person name="Lynch M."/>
            <person name="Boore J.L."/>
        </authorList>
    </citation>
    <scope>NUCLEOTIDE SEQUENCE [LARGE SCALE GENOMIC DNA]</scope>
</reference>